<dbReference type="AlphaFoldDB" id="X1E5J5"/>
<accession>X1E5J5</accession>
<feature type="non-terminal residue" evidence="1">
    <location>
        <position position="1"/>
    </location>
</feature>
<evidence type="ECO:0000313" key="1">
    <source>
        <dbReference type="EMBL" id="GAH15670.1"/>
    </source>
</evidence>
<protein>
    <submittedName>
        <fullName evidence="1">Uncharacterized protein</fullName>
    </submittedName>
</protein>
<dbReference type="EMBL" id="BART01030243">
    <property type="protein sequence ID" value="GAH15670.1"/>
    <property type="molecule type" value="Genomic_DNA"/>
</dbReference>
<comment type="caution">
    <text evidence="1">The sequence shown here is derived from an EMBL/GenBank/DDBJ whole genome shotgun (WGS) entry which is preliminary data.</text>
</comment>
<proteinExistence type="predicted"/>
<sequence length="46" mass="5741">EYLKYNERLPINNHLESYFFIQQKEKSRIDHWYIIRGENAISNEKI</sequence>
<name>X1E5J5_9ZZZZ</name>
<reference evidence="1" key="1">
    <citation type="journal article" date="2014" name="Front. Microbiol.">
        <title>High frequency of phylogenetically diverse reductive dehalogenase-homologous genes in deep subseafloor sedimentary metagenomes.</title>
        <authorList>
            <person name="Kawai M."/>
            <person name="Futagami T."/>
            <person name="Toyoda A."/>
            <person name="Takaki Y."/>
            <person name="Nishi S."/>
            <person name="Hori S."/>
            <person name="Arai W."/>
            <person name="Tsubouchi T."/>
            <person name="Morono Y."/>
            <person name="Uchiyama I."/>
            <person name="Ito T."/>
            <person name="Fujiyama A."/>
            <person name="Inagaki F."/>
            <person name="Takami H."/>
        </authorList>
    </citation>
    <scope>NUCLEOTIDE SEQUENCE</scope>
    <source>
        <strain evidence="1">Expedition CK06-06</strain>
    </source>
</reference>
<organism evidence="1">
    <name type="scientific">marine sediment metagenome</name>
    <dbReference type="NCBI Taxonomy" id="412755"/>
    <lineage>
        <taxon>unclassified sequences</taxon>
        <taxon>metagenomes</taxon>
        <taxon>ecological metagenomes</taxon>
    </lineage>
</organism>
<gene>
    <name evidence="1" type="ORF">S01H4_52861</name>
</gene>